<evidence type="ECO:0000313" key="11">
    <source>
        <dbReference type="Proteomes" id="UP000434052"/>
    </source>
</evidence>
<dbReference type="PANTHER" id="PTHR12133:SF1">
    <property type="entry name" value="TRNA (ADENINE(58)-N(1))-METHYLTRANSFERASE, MITOCHONDRIAL"/>
    <property type="match status" value="1"/>
</dbReference>
<keyword evidence="1 5" id="KW-0489">Methyltransferase</keyword>
<keyword evidence="2 5" id="KW-0808">Transferase</keyword>
<dbReference type="InterPro" id="IPR014816">
    <property type="entry name" value="tRNA_MeTrfase_Gcd14"/>
</dbReference>
<reference evidence="9 12" key="2">
    <citation type="submission" date="2019-04" db="EMBL/GenBank/DDBJ databases">
        <title>Isolation and culture of sulfate reducing bacteria from the cold seep of the South China Sea.</title>
        <authorList>
            <person name="Sun C."/>
            <person name="Liu R."/>
        </authorList>
    </citation>
    <scope>NUCLEOTIDE SEQUENCE [LARGE SCALE GENOMIC DNA]</scope>
    <source>
        <strain evidence="9 12">CS1</strain>
    </source>
</reference>
<proteinExistence type="inferred from homology"/>
<protein>
    <recommendedName>
        <fullName evidence="5">tRNA (adenine(58)-N(1))-methyltransferase TrmI</fullName>
        <ecNumber evidence="5">2.1.1.220</ecNumber>
    </recommendedName>
</protein>
<evidence type="ECO:0000256" key="5">
    <source>
        <dbReference type="PIRNR" id="PIRNR017269"/>
    </source>
</evidence>
<dbReference type="PANTHER" id="PTHR12133">
    <property type="entry name" value="TRNA (ADENINE(58)-N(1))-METHYLTRANSFERASE"/>
    <property type="match status" value="1"/>
</dbReference>
<dbReference type="Pfam" id="PF08704">
    <property type="entry name" value="GCD14"/>
    <property type="match status" value="1"/>
</dbReference>
<feature type="domain" description="tRNA (adenine(58)-N(1))-methyltransferase catalytic subunit TRM61 C-terminal" evidence="8">
    <location>
        <begin position="73"/>
        <end position="239"/>
    </location>
</feature>
<evidence type="ECO:0000313" key="12">
    <source>
        <dbReference type="Proteomes" id="UP000503251"/>
    </source>
</evidence>
<dbReference type="EC" id="2.1.1.220" evidence="5"/>
<evidence type="ECO:0000256" key="7">
    <source>
        <dbReference type="SAM" id="MobiDB-lite"/>
    </source>
</evidence>
<dbReference type="GO" id="GO:0160107">
    <property type="term" value="F:tRNA (adenine(58)-N1)-methyltransferase activity"/>
    <property type="evidence" value="ECO:0007669"/>
    <property type="project" value="UniProtKB-EC"/>
</dbReference>
<evidence type="ECO:0000313" key="9">
    <source>
        <dbReference type="EMBL" id="QJT10535.1"/>
    </source>
</evidence>
<feature type="binding site" evidence="6">
    <location>
        <begin position="107"/>
        <end position="110"/>
    </location>
    <ligand>
        <name>S-adenosyl-L-methionine</name>
        <dbReference type="ChEBI" id="CHEBI:59789"/>
    </ligand>
</feature>
<comment type="function">
    <text evidence="5">Catalyzes the S-adenosyl-L-methionine-dependent formation of N(1)-methyladenine at position 58 (m1A58) in tRNA.</text>
</comment>
<comment type="subunit">
    <text evidence="5">Homotetramer composed of a dimer of dimers.</text>
</comment>
<dbReference type="Proteomes" id="UP000434052">
    <property type="component" value="Unassembled WGS sequence"/>
</dbReference>
<comment type="catalytic activity">
    <reaction evidence="5">
        <text>adenosine(58) in tRNA + S-adenosyl-L-methionine = N(1)-methyladenosine(58) in tRNA + S-adenosyl-L-homocysteine + H(+)</text>
        <dbReference type="Rhea" id="RHEA:43152"/>
        <dbReference type="Rhea" id="RHEA-COMP:10365"/>
        <dbReference type="Rhea" id="RHEA-COMP:10366"/>
        <dbReference type="ChEBI" id="CHEBI:15378"/>
        <dbReference type="ChEBI" id="CHEBI:57856"/>
        <dbReference type="ChEBI" id="CHEBI:59789"/>
        <dbReference type="ChEBI" id="CHEBI:74411"/>
        <dbReference type="ChEBI" id="CHEBI:74491"/>
        <dbReference type="EC" id="2.1.1.220"/>
    </reaction>
</comment>
<feature type="binding site" evidence="6">
    <location>
        <position position="156"/>
    </location>
    <ligand>
        <name>S-adenosyl-L-methionine</name>
        <dbReference type="ChEBI" id="CHEBI:59789"/>
    </ligand>
</feature>
<accession>A0A6P1ZGX2</accession>
<name>A0A6P1ZGX2_9BACT</name>
<dbReference type="Gene3D" id="3.40.50.150">
    <property type="entry name" value="Vaccinia Virus protein VP39"/>
    <property type="match status" value="1"/>
</dbReference>
<dbReference type="Gene3D" id="3.10.330.20">
    <property type="match status" value="1"/>
</dbReference>
<feature type="compositionally biased region" description="Low complexity" evidence="7">
    <location>
        <begin position="266"/>
        <end position="287"/>
    </location>
</feature>
<dbReference type="InterPro" id="IPR049470">
    <property type="entry name" value="TRM61_C"/>
</dbReference>
<dbReference type="EMBL" id="CP039543">
    <property type="protein sequence ID" value="QJT10535.1"/>
    <property type="molecule type" value="Genomic_DNA"/>
</dbReference>
<reference evidence="10 11" key="1">
    <citation type="submission" date="2018-06" db="EMBL/GenBank/DDBJ databases">
        <title>Complete genome of Desulfovibrio marinus P48SEP.</title>
        <authorList>
            <person name="Crispim J.S."/>
            <person name="Vidigal P.M.P."/>
            <person name="Silva L.C.F."/>
            <person name="Araujo L.C."/>
            <person name="Laguardia C.N."/>
            <person name="Dias R.S."/>
            <person name="Sousa M.P."/>
            <person name="Paula S.O."/>
            <person name="Silva C."/>
        </authorList>
    </citation>
    <scope>NUCLEOTIDE SEQUENCE [LARGE SCALE GENOMIC DNA]</scope>
    <source>
        <strain evidence="10 11">P48SEP</strain>
    </source>
</reference>
<evidence type="ECO:0000256" key="1">
    <source>
        <dbReference type="ARBA" id="ARBA00022603"/>
    </source>
</evidence>
<dbReference type="OrthoDB" id="9781391at2"/>
<evidence type="ECO:0000256" key="4">
    <source>
        <dbReference type="ARBA" id="ARBA00022694"/>
    </source>
</evidence>
<dbReference type="PROSITE" id="PS51620">
    <property type="entry name" value="SAM_TRM61"/>
    <property type="match status" value="1"/>
</dbReference>
<comment type="similarity">
    <text evidence="5">Belongs to the class I-like SAM-binding methyltransferase superfamily. TRM61 family.</text>
</comment>
<evidence type="ECO:0000256" key="2">
    <source>
        <dbReference type="ARBA" id="ARBA00022679"/>
    </source>
</evidence>
<evidence type="ECO:0000256" key="3">
    <source>
        <dbReference type="ARBA" id="ARBA00022691"/>
    </source>
</evidence>
<gene>
    <name evidence="10" type="ORF">DQK91_10115</name>
    <name evidence="9" type="ORF">E8L03_17125</name>
</gene>
<dbReference type="GO" id="GO:0030488">
    <property type="term" value="P:tRNA methylation"/>
    <property type="evidence" value="ECO:0007669"/>
    <property type="project" value="InterPro"/>
</dbReference>
<feature type="region of interest" description="Disordered" evidence="7">
    <location>
        <begin position="266"/>
        <end position="312"/>
    </location>
</feature>
<dbReference type="EMBL" id="QMIF01000005">
    <property type="protein sequence ID" value="TVM34233.1"/>
    <property type="molecule type" value="Genomic_DNA"/>
</dbReference>
<sequence>MAANLAGKLAILVNPKGKRYLKRVLEEGEIHTHDGVIPMEEVARAGYGKSVATHKGKVYRIVRPTLHDLVKGVKRQTQIIYPKEIGYICMRLGIGPGVRVIESGSGSGSLTVALSWFCGDTGRVYTYDRREEFSKLCRRNLEWAGVGQNVESHVKDIAEGFDQTDVDALFLDVRTPWEYLDQAAAALAPGAPIGFLLPTVNQVSELLAGLEKAEFEEPEVLEILIRRWKANPERMRPDDRMVAHTGFLVFSRRSLAMEEPILPVEAEAVSEEAAGADQPAAGPAGMPEDAVEPRPDETPAPESEQGGDEPTE</sequence>
<dbReference type="PIRSF" id="PIRSF017269">
    <property type="entry name" value="GCD14"/>
    <property type="match status" value="1"/>
</dbReference>
<dbReference type="InterPro" id="IPR029063">
    <property type="entry name" value="SAM-dependent_MTases_sf"/>
</dbReference>
<dbReference type="RefSeq" id="WP_144305230.1">
    <property type="nucleotide sequence ID" value="NZ_CP039543.1"/>
</dbReference>
<dbReference type="AlphaFoldDB" id="A0A6P1ZGX2"/>
<feature type="binding site" evidence="6">
    <location>
        <position position="128"/>
    </location>
    <ligand>
        <name>S-adenosyl-L-methionine</name>
        <dbReference type="ChEBI" id="CHEBI:59789"/>
    </ligand>
</feature>
<evidence type="ECO:0000256" key="6">
    <source>
        <dbReference type="PIRSR" id="PIRSR017269-1"/>
    </source>
</evidence>
<keyword evidence="4 5" id="KW-0819">tRNA processing</keyword>
<evidence type="ECO:0000313" key="10">
    <source>
        <dbReference type="EMBL" id="TVM34233.1"/>
    </source>
</evidence>
<dbReference type="Proteomes" id="UP000503251">
    <property type="component" value="Chromosome"/>
</dbReference>
<keyword evidence="3 5" id="KW-0949">S-adenosyl-L-methionine</keyword>
<feature type="binding site" evidence="6">
    <location>
        <position position="172"/>
    </location>
    <ligand>
        <name>S-adenosyl-L-methionine</name>
        <dbReference type="ChEBI" id="CHEBI:59789"/>
    </ligand>
</feature>
<dbReference type="GO" id="GO:0031515">
    <property type="term" value="C:tRNA (m1A) methyltransferase complex"/>
    <property type="evidence" value="ECO:0007669"/>
    <property type="project" value="UniProtKB-UniRule"/>
</dbReference>
<keyword evidence="12" id="KW-1185">Reference proteome</keyword>
<evidence type="ECO:0000259" key="8">
    <source>
        <dbReference type="Pfam" id="PF08704"/>
    </source>
</evidence>
<organism evidence="10 11">
    <name type="scientific">Oceanidesulfovibrio marinus</name>
    <dbReference type="NCBI Taxonomy" id="370038"/>
    <lineage>
        <taxon>Bacteria</taxon>
        <taxon>Pseudomonadati</taxon>
        <taxon>Thermodesulfobacteriota</taxon>
        <taxon>Desulfovibrionia</taxon>
        <taxon>Desulfovibrionales</taxon>
        <taxon>Desulfovibrionaceae</taxon>
        <taxon>Oceanidesulfovibrio</taxon>
    </lineage>
</organism>
<dbReference type="SUPFAM" id="SSF53335">
    <property type="entry name" value="S-adenosyl-L-methionine-dependent methyltransferases"/>
    <property type="match status" value="1"/>
</dbReference>